<dbReference type="PROSITE" id="PS50878">
    <property type="entry name" value="RT_POL"/>
    <property type="match status" value="1"/>
</dbReference>
<keyword evidence="3" id="KW-0479">Metal-binding</keyword>
<feature type="region of interest" description="Disordered" evidence="8">
    <location>
        <begin position="520"/>
        <end position="540"/>
    </location>
</feature>
<dbReference type="InterPro" id="IPR000123">
    <property type="entry name" value="Reverse_transcriptase_msDNA"/>
</dbReference>
<feature type="compositionally biased region" description="Basic residues" evidence="8">
    <location>
        <begin position="521"/>
        <end position="533"/>
    </location>
</feature>
<comment type="catalytic activity">
    <reaction evidence="7">
        <text>DNA(n) + a 2'-deoxyribonucleoside 5'-triphosphate = DNA(n+1) + diphosphate</text>
        <dbReference type="Rhea" id="RHEA:22508"/>
        <dbReference type="Rhea" id="RHEA-COMP:17339"/>
        <dbReference type="Rhea" id="RHEA-COMP:17340"/>
        <dbReference type="ChEBI" id="CHEBI:33019"/>
        <dbReference type="ChEBI" id="CHEBI:61560"/>
        <dbReference type="ChEBI" id="CHEBI:173112"/>
        <dbReference type="EC" id="2.7.7.49"/>
    </reaction>
</comment>
<dbReference type="PANTHER" id="PTHR34047">
    <property type="entry name" value="NUCLEAR INTRON MATURASE 1, MITOCHONDRIAL-RELATED"/>
    <property type="match status" value="1"/>
</dbReference>
<dbReference type="CDD" id="cd03487">
    <property type="entry name" value="RT_Bac_retron_II"/>
    <property type="match status" value="1"/>
</dbReference>
<dbReference type="GO" id="GO:0003723">
    <property type="term" value="F:RNA binding"/>
    <property type="evidence" value="ECO:0007669"/>
    <property type="project" value="InterPro"/>
</dbReference>
<accession>A0A3B0YKM0</accession>
<evidence type="ECO:0000256" key="6">
    <source>
        <dbReference type="ARBA" id="ARBA00034120"/>
    </source>
</evidence>
<protein>
    <submittedName>
        <fullName evidence="10">Retron-type RNA-directed DNA polymerase</fullName>
        <ecNumber evidence="10">2.7.7.49</ecNumber>
    </submittedName>
</protein>
<dbReference type="EMBL" id="UOFL01000094">
    <property type="protein sequence ID" value="VAW75852.1"/>
    <property type="molecule type" value="Genomic_DNA"/>
</dbReference>
<dbReference type="AlphaFoldDB" id="A0A3B0YKM0"/>
<dbReference type="GO" id="GO:0051607">
    <property type="term" value="P:defense response to virus"/>
    <property type="evidence" value="ECO:0007669"/>
    <property type="project" value="UniProtKB-KW"/>
</dbReference>
<reference evidence="10" key="1">
    <citation type="submission" date="2018-06" db="EMBL/GenBank/DDBJ databases">
        <authorList>
            <person name="Zhirakovskaya E."/>
        </authorList>
    </citation>
    <scope>NUCLEOTIDE SEQUENCE</scope>
</reference>
<evidence type="ECO:0000256" key="8">
    <source>
        <dbReference type="SAM" id="MobiDB-lite"/>
    </source>
</evidence>
<organism evidence="10">
    <name type="scientific">hydrothermal vent metagenome</name>
    <dbReference type="NCBI Taxonomy" id="652676"/>
    <lineage>
        <taxon>unclassified sequences</taxon>
        <taxon>metagenomes</taxon>
        <taxon>ecological metagenomes</taxon>
    </lineage>
</organism>
<feature type="compositionally biased region" description="Basic and acidic residues" evidence="8">
    <location>
        <begin position="95"/>
        <end position="108"/>
    </location>
</feature>
<feature type="region of interest" description="Disordered" evidence="8">
    <location>
        <begin position="83"/>
        <end position="108"/>
    </location>
</feature>
<evidence type="ECO:0000256" key="2">
    <source>
        <dbReference type="ARBA" id="ARBA00022695"/>
    </source>
</evidence>
<dbReference type="InterPro" id="IPR043502">
    <property type="entry name" value="DNA/RNA_pol_sf"/>
</dbReference>
<keyword evidence="5" id="KW-0051">Antiviral defense</keyword>
<evidence type="ECO:0000256" key="7">
    <source>
        <dbReference type="ARBA" id="ARBA00048173"/>
    </source>
</evidence>
<dbReference type="InterPro" id="IPR051083">
    <property type="entry name" value="GrpII_Intron_Splice-Mob/Def"/>
</dbReference>
<sequence length="586" mass="67390">MSESELRGVRQRLFDRIRSETDDQKIHEDMKLLGFWQEEGELSDSEKTLLQRQDELANKLHDLVADEVEALDPENLIKDLRKKQSNKRKVRHRENRAAREQAKRERQHEWTVKNQTEILYLGEGVSSTLNDSTIDVELLQKNKLPVLSTAHDLSHAMGISLAELRFMSFSRKVSTLRHYKQFDMSKKSGGIRRIAAPMPRLKRLQYWILDNILNLLPLHTAAHGFVAGRSIISNAKDHMGSEIVINLDLENFFPTIIYRRVKGLFRSFGYSEQISTILGLICTEFDFEQVKLDGQHYFVGSGERKLPQGAPTSPAISNLICQRLDRRLAGMAKAMAYRYTRYADDLTFSSKSPARPVQKLLWRSRQIIRDEGFIINKPKTRIMRQHRRQEVTGIVINEKMSVNRATRKRLRALVYQIEKSGFENKQWDGKTGLAMLRSIRGMAQFINMVNPAHGKELLTRINQLKYPADVLPGHALPGPLSKKILRKKSAAGEVPRTEWWEPVSKVKDVVEDKPVVEPPKPLKRKSFRARSKPKARDKAKDVGFDKVVQAHYDNLVRPSKKWSWKTLVLVIGLVTAAAFFASQTFL</sequence>
<keyword evidence="2 10" id="KW-0548">Nucleotidyltransferase</keyword>
<evidence type="ECO:0000259" key="9">
    <source>
        <dbReference type="PROSITE" id="PS50878"/>
    </source>
</evidence>
<name>A0A3B0YKM0_9ZZZZ</name>
<feature type="domain" description="Reverse transcriptase" evidence="9">
    <location>
        <begin position="165"/>
        <end position="396"/>
    </location>
</feature>
<dbReference type="InterPro" id="IPR000477">
    <property type="entry name" value="RT_dom"/>
</dbReference>
<evidence type="ECO:0000256" key="5">
    <source>
        <dbReference type="ARBA" id="ARBA00023118"/>
    </source>
</evidence>
<keyword evidence="10" id="KW-0695">RNA-directed DNA polymerase</keyword>
<evidence type="ECO:0000313" key="10">
    <source>
        <dbReference type="EMBL" id="VAW75852.1"/>
    </source>
</evidence>
<comment type="similarity">
    <text evidence="6">Belongs to the bacterial reverse transcriptase family.</text>
</comment>
<dbReference type="PRINTS" id="PR00866">
    <property type="entry name" value="RNADNAPOLMS"/>
</dbReference>
<evidence type="ECO:0000256" key="3">
    <source>
        <dbReference type="ARBA" id="ARBA00022723"/>
    </source>
</evidence>
<dbReference type="GO" id="GO:0046872">
    <property type="term" value="F:metal ion binding"/>
    <property type="evidence" value="ECO:0007669"/>
    <property type="project" value="UniProtKB-KW"/>
</dbReference>
<dbReference type="GO" id="GO:0003964">
    <property type="term" value="F:RNA-directed DNA polymerase activity"/>
    <property type="evidence" value="ECO:0007669"/>
    <property type="project" value="UniProtKB-KW"/>
</dbReference>
<keyword evidence="1 10" id="KW-0808">Transferase</keyword>
<keyword evidence="4" id="KW-0460">Magnesium</keyword>
<gene>
    <name evidence="10" type="ORF">MNBD_GAMMA12-632</name>
</gene>
<dbReference type="SUPFAM" id="SSF56672">
    <property type="entry name" value="DNA/RNA polymerases"/>
    <property type="match status" value="1"/>
</dbReference>
<feature type="compositionally biased region" description="Basic residues" evidence="8">
    <location>
        <begin position="83"/>
        <end position="94"/>
    </location>
</feature>
<dbReference type="EC" id="2.7.7.49" evidence="10"/>
<dbReference type="PANTHER" id="PTHR34047:SF7">
    <property type="entry name" value="RNA-DIRECTED DNA POLYMERASE"/>
    <property type="match status" value="1"/>
</dbReference>
<proteinExistence type="inferred from homology"/>
<evidence type="ECO:0000256" key="4">
    <source>
        <dbReference type="ARBA" id="ARBA00022842"/>
    </source>
</evidence>
<dbReference type="Pfam" id="PF00078">
    <property type="entry name" value="RVT_1"/>
    <property type="match status" value="1"/>
</dbReference>
<evidence type="ECO:0000256" key="1">
    <source>
        <dbReference type="ARBA" id="ARBA00022679"/>
    </source>
</evidence>